<keyword evidence="2" id="KW-0378">Hydrolase</keyword>
<dbReference type="InterPro" id="IPR010285">
    <property type="entry name" value="DNA_helicase_pif1-like_DEAD"/>
</dbReference>
<protein>
    <submittedName>
        <fullName evidence="2">Putative helicase</fullName>
    </submittedName>
</protein>
<dbReference type="GO" id="GO:0000723">
    <property type="term" value="P:telomere maintenance"/>
    <property type="evidence" value="ECO:0007669"/>
    <property type="project" value="InterPro"/>
</dbReference>
<dbReference type="EMBL" id="FPHB01000042">
    <property type="protein sequence ID" value="SFV58636.1"/>
    <property type="molecule type" value="Genomic_DNA"/>
</dbReference>
<accession>A0A1W1BYN7</accession>
<sequence>MNIDTLQERLKYSNLFLTGGAGVGKTTLTNELIKSFESEGKKVAKLASTGMAATLLGGQTLHSFFEFGIASNLEELERDRKLTISKKLKRILHEIDLIIIDEISMVSADLLDMIRLRLLQADFSGRVMVVGDFLQLPPITKGEVHFAFESESWERFGFDKIELSKIYRTDDEEFIKLLHQVRFGDVDEEVHNALNAFIKPIPNDLREFTFLFGKNASVAFHNRVQLDFIDEELIVKEAEIVIQDKKSKSSEIERFFEDARIDKALHLKVGAPVLFTRNSWNYYNGERGIVVKIEEEAVYVKKSGGTVVKLEKQKQSKTRWIQKEIDGKLEVVEEEIFSIYQYPIKLAFAITIHKSQGMSLDDLIIESNEIFAPSQFYVALSRAKNPSRLTLIAPKRQWSSIIYAHKKAKEFYMRKVFSNNSYKLVR</sequence>
<dbReference type="SUPFAM" id="SSF52540">
    <property type="entry name" value="P-loop containing nucleoside triphosphate hydrolases"/>
    <property type="match status" value="2"/>
</dbReference>
<reference evidence="2" key="1">
    <citation type="submission" date="2016-10" db="EMBL/GenBank/DDBJ databases">
        <authorList>
            <person name="de Groot N.N."/>
        </authorList>
    </citation>
    <scope>NUCLEOTIDE SEQUENCE</scope>
</reference>
<gene>
    <name evidence="2" type="ORF">MNB_SM-7-1368</name>
</gene>
<dbReference type="AlphaFoldDB" id="A0A1W1BYN7"/>
<keyword evidence="2" id="KW-0347">Helicase</keyword>
<dbReference type="Gene3D" id="3.40.50.300">
    <property type="entry name" value="P-loop containing nucleotide triphosphate hydrolases"/>
    <property type="match status" value="2"/>
</dbReference>
<dbReference type="InterPro" id="IPR027417">
    <property type="entry name" value="P-loop_NTPase"/>
</dbReference>
<feature type="domain" description="AAA+ ATPase" evidence="1">
    <location>
        <begin position="11"/>
        <end position="152"/>
    </location>
</feature>
<keyword evidence="2" id="KW-0067">ATP-binding</keyword>
<dbReference type="GO" id="GO:0006281">
    <property type="term" value="P:DNA repair"/>
    <property type="evidence" value="ECO:0007669"/>
    <property type="project" value="InterPro"/>
</dbReference>
<dbReference type="SMART" id="SM00382">
    <property type="entry name" value="AAA"/>
    <property type="match status" value="1"/>
</dbReference>
<dbReference type="GO" id="GO:0003678">
    <property type="term" value="F:DNA helicase activity"/>
    <property type="evidence" value="ECO:0007669"/>
    <property type="project" value="InterPro"/>
</dbReference>
<keyword evidence="2" id="KW-0547">Nucleotide-binding</keyword>
<dbReference type="CDD" id="cd18809">
    <property type="entry name" value="SF1_C_RecD"/>
    <property type="match status" value="1"/>
</dbReference>
<evidence type="ECO:0000259" key="1">
    <source>
        <dbReference type="SMART" id="SM00382"/>
    </source>
</evidence>
<proteinExistence type="predicted"/>
<dbReference type="Pfam" id="PF05970">
    <property type="entry name" value="PIF1"/>
    <property type="match status" value="1"/>
</dbReference>
<dbReference type="InterPro" id="IPR003593">
    <property type="entry name" value="AAA+_ATPase"/>
</dbReference>
<dbReference type="InterPro" id="IPR051055">
    <property type="entry name" value="PIF1_helicase"/>
</dbReference>
<organism evidence="2">
    <name type="scientific">hydrothermal vent metagenome</name>
    <dbReference type="NCBI Taxonomy" id="652676"/>
    <lineage>
        <taxon>unclassified sequences</taxon>
        <taxon>metagenomes</taxon>
        <taxon>ecological metagenomes</taxon>
    </lineage>
</organism>
<name>A0A1W1BYN7_9ZZZZ</name>
<dbReference type="PANTHER" id="PTHR47642">
    <property type="entry name" value="ATP-DEPENDENT DNA HELICASE"/>
    <property type="match status" value="1"/>
</dbReference>
<evidence type="ECO:0000313" key="2">
    <source>
        <dbReference type="EMBL" id="SFV58636.1"/>
    </source>
</evidence>